<dbReference type="EMBL" id="CP011112">
    <property type="protein sequence ID" value="AKU16530.1"/>
    <property type="molecule type" value="Genomic_DNA"/>
</dbReference>
<evidence type="ECO:0000259" key="3">
    <source>
        <dbReference type="PROSITE" id="PS51387"/>
    </source>
</evidence>
<proteinExistence type="predicted"/>
<feature type="domain" description="FAD-binding PCMH-type" evidence="3">
    <location>
        <begin position="20"/>
        <end position="199"/>
    </location>
</feature>
<evidence type="ECO:0000313" key="5">
    <source>
        <dbReference type="Proteomes" id="UP000066480"/>
    </source>
</evidence>
<dbReference type="Gene3D" id="3.30.465.10">
    <property type="match status" value="1"/>
</dbReference>
<dbReference type="PROSITE" id="PS51387">
    <property type="entry name" value="FAD_PCMH"/>
    <property type="match status" value="1"/>
</dbReference>
<evidence type="ECO:0000256" key="2">
    <source>
        <dbReference type="ARBA" id="ARBA00022827"/>
    </source>
</evidence>
<dbReference type="PANTHER" id="PTHR11748">
    <property type="entry name" value="D-LACTATE DEHYDROGENASE"/>
    <property type="match status" value="1"/>
</dbReference>
<dbReference type="PANTHER" id="PTHR11748:SF103">
    <property type="entry name" value="GLYCOLATE OXIDASE SUBUNIT GLCE"/>
    <property type="match status" value="1"/>
</dbReference>
<protein>
    <recommendedName>
        <fullName evidence="3">FAD-binding PCMH-type domain-containing protein</fullName>
    </recommendedName>
</protein>
<dbReference type="GO" id="GO:0071949">
    <property type="term" value="F:FAD binding"/>
    <property type="evidence" value="ECO:0007669"/>
    <property type="project" value="InterPro"/>
</dbReference>
<dbReference type="RefSeq" id="WP_052591916.1">
    <property type="nucleotide sequence ID" value="NZ_CP011112.1"/>
</dbReference>
<dbReference type="OrthoDB" id="9811557at2"/>
<keyword evidence="1" id="KW-0285">Flavoprotein</keyword>
<dbReference type="InterPro" id="IPR016169">
    <property type="entry name" value="FAD-bd_PCMH_sub2"/>
</dbReference>
<keyword evidence="5" id="KW-1185">Reference proteome</keyword>
<dbReference type="InterPro" id="IPR036318">
    <property type="entry name" value="FAD-bd_PCMH-like_sf"/>
</dbReference>
<dbReference type="InterPro" id="IPR006094">
    <property type="entry name" value="Oxid_FAD_bind_N"/>
</dbReference>
<sequence length="404" mass="41434">MPASAIPRVELHDATDADVVDGVLPSYVARPTSTAQVSAVMKVAAAQHLSVVVRGAGTKSTWGNPPTRCDLVLDLGHMSGVIEHAAGDLIASAQAGTSLAEVDATIADAGQRLGVDEVVPGTTVGGLIASNPSGPRRMALGTVRDLLIGVTVVRADGVIAKAGGKVVKNVAGYDLGKLIIGSFGTLAVITEATFRLHPVPAAATWVTVEAQSPFASAAFISAAVRSQVVPAAVEIDAAPHRTTTVSLLLEGTAQGVLNRANRAAAFLGSSAVIHHEPPTKVTGYPGDAAGRRTLLKITCQISSVPEIAQAAVDLGLHIRGSAGVGVLYASTLTEVPEDVIRAIAALRALTARTGGALVVLDAPPHIKPHLDVWGPVDGLDLMRRVKHEFDPENRLAPGRFVGGI</sequence>
<organism evidence="4 5">
    <name type="scientific">Luteipulveratus mongoliensis</name>
    <dbReference type="NCBI Taxonomy" id="571913"/>
    <lineage>
        <taxon>Bacteria</taxon>
        <taxon>Bacillati</taxon>
        <taxon>Actinomycetota</taxon>
        <taxon>Actinomycetes</taxon>
        <taxon>Micrococcales</taxon>
        <taxon>Dermacoccaceae</taxon>
        <taxon>Luteipulveratus</taxon>
    </lineage>
</organism>
<dbReference type="KEGG" id="lmoi:VV02_12775"/>
<dbReference type="InterPro" id="IPR016166">
    <property type="entry name" value="FAD-bd_PCMH"/>
</dbReference>
<dbReference type="STRING" id="571913.VV02_12775"/>
<reference evidence="4 5" key="1">
    <citation type="submission" date="2015-03" db="EMBL/GenBank/DDBJ databases">
        <title>Luteipulveratus halotolerans sp. nov., a novel actinobacterium (Dermacoccaceae) from Sarawak, Malaysia.</title>
        <authorList>
            <person name="Juboi H."/>
            <person name="Basik A."/>
            <person name="Shamsul S.S."/>
            <person name="Arnold P."/>
            <person name="Schmitt E.K."/>
            <person name="Sanglier J.-J."/>
            <person name="Yeo T."/>
        </authorList>
    </citation>
    <scope>NUCLEOTIDE SEQUENCE [LARGE SCALE GENOMIC DNA]</scope>
    <source>
        <strain evidence="4 5">MN07-A0370</strain>
    </source>
</reference>
<dbReference type="SUPFAM" id="SSF55103">
    <property type="entry name" value="FAD-linked oxidases, C-terminal domain"/>
    <property type="match status" value="1"/>
</dbReference>
<keyword evidence="2" id="KW-0274">FAD</keyword>
<dbReference type="PATRIC" id="fig|571913.6.peg.2601"/>
<dbReference type="InterPro" id="IPR016164">
    <property type="entry name" value="FAD-linked_Oxase-like_C"/>
</dbReference>
<evidence type="ECO:0000256" key="1">
    <source>
        <dbReference type="ARBA" id="ARBA00022630"/>
    </source>
</evidence>
<dbReference type="AlphaFoldDB" id="A0A0K1JIX1"/>
<dbReference type="SUPFAM" id="SSF56176">
    <property type="entry name" value="FAD-binding/transporter-associated domain-like"/>
    <property type="match status" value="1"/>
</dbReference>
<name>A0A0K1JIX1_9MICO</name>
<dbReference type="GO" id="GO:0003824">
    <property type="term" value="F:catalytic activity"/>
    <property type="evidence" value="ECO:0007669"/>
    <property type="project" value="InterPro"/>
</dbReference>
<evidence type="ECO:0000313" key="4">
    <source>
        <dbReference type="EMBL" id="AKU16530.1"/>
    </source>
</evidence>
<accession>A0A0K1JIX1</accession>
<dbReference type="Pfam" id="PF01565">
    <property type="entry name" value="FAD_binding_4"/>
    <property type="match status" value="1"/>
</dbReference>
<dbReference type="Proteomes" id="UP000066480">
    <property type="component" value="Chromosome"/>
</dbReference>
<gene>
    <name evidence="4" type="ORF">VV02_12775</name>
</gene>